<proteinExistence type="predicted"/>
<evidence type="ECO:0000259" key="1">
    <source>
        <dbReference type="Pfam" id="PF07727"/>
    </source>
</evidence>
<dbReference type="AlphaFoldDB" id="A0A1V6SIH9"/>
<reference evidence="3" key="1">
    <citation type="journal article" date="2017" name="Nat. Microbiol.">
        <title>Global analysis of biosynthetic gene clusters reveals vast potential of secondary metabolite production in Penicillium species.</title>
        <authorList>
            <person name="Nielsen J.C."/>
            <person name="Grijseels S."/>
            <person name="Prigent S."/>
            <person name="Ji B."/>
            <person name="Dainat J."/>
            <person name="Nielsen K.F."/>
            <person name="Frisvad J.C."/>
            <person name="Workman M."/>
            <person name="Nielsen J."/>
        </authorList>
    </citation>
    <scope>NUCLEOTIDE SEQUENCE [LARGE SCALE GENOMIC DNA]</scope>
    <source>
        <strain evidence="3">IBT 14082</strain>
    </source>
</reference>
<dbReference type="STRING" id="254877.A0A1V6SIH9"/>
<organism evidence="2 3">
    <name type="scientific">Penicillium flavigenum</name>
    <dbReference type="NCBI Taxonomy" id="254877"/>
    <lineage>
        <taxon>Eukaryota</taxon>
        <taxon>Fungi</taxon>
        <taxon>Dikarya</taxon>
        <taxon>Ascomycota</taxon>
        <taxon>Pezizomycotina</taxon>
        <taxon>Eurotiomycetes</taxon>
        <taxon>Eurotiomycetidae</taxon>
        <taxon>Eurotiales</taxon>
        <taxon>Aspergillaceae</taxon>
        <taxon>Penicillium</taxon>
    </lineage>
</organism>
<dbReference type="EMBL" id="MLQL01000049">
    <property type="protein sequence ID" value="OQE13383.1"/>
    <property type="molecule type" value="Genomic_DNA"/>
</dbReference>
<dbReference type="Pfam" id="PF07727">
    <property type="entry name" value="RVT_2"/>
    <property type="match status" value="1"/>
</dbReference>
<dbReference type="OrthoDB" id="4501190at2759"/>
<dbReference type="Proteomes" id="UP000191342">
    <property type="component" value="Unassembled WGS sequence"/>
</dbReference>
<protein>
    <recommendedName>
        <fullName evidence="1">Reverse transcriptase Ty1/copia-type domain-containing protein</fullName>
    </recommendedName>
</protein>
<name>A0A1V6SIH9_9EURO</name>
<dbReference type="InterPro" id="IPR013103">
    <property type="entry name" value="RVT_2"/>
</dbReference>
<accession>A0A1V6SIH9</accession>
<evidence type="ECO:0000313" key="3">
    <source>
        <dbReference type="Proteomes" id="UP000191342"/>
    </source>
</evidence>
<comment type="caution">
    <text evidence="2">The sequence shown here is derived from an EMBL/GenBank/DDBJ whole genome shotgun (WGS) entry which is preliminary data.</text>
</comment>
<evidence type="ECO:0000313" key="2">
    <source>
        <dbReference type="EMBL" id="OQE13383.1"/>
    </source>
</evidence>
<keyword evidence="3" id="KW-1185">Reference proteome</keyword>
<sequence length="149" mass="16927">MAAVNNMIVEQVDYTAAYLNAMVDGRSIFMQQPTGFERTKEKDEVCLILQALYGLGQAGHLWYETLAAALKSIGFKPLEEEPCIWIHYEKQIWILYVDDTRCLQHSQLQISTGSKTQFRSNTETWGSKANSWGVCSLFPPTTYLSSLLH</sequence>
<feature type="domain" description="Reverse transcriptase Ty1/copia-type" evidence="1">
    <location>
        <begin position="1"/>
        <end position="119"/>
    </location>
</feature>
<gene>
    <name evidence="2" type="ORF">PENFLA_c049G00360</name>
</gene>